<feature type="compositionally biased region" description="Gly residues" evidence="2">
    <location>
        <begin position="25"/>
        <end position="48"/>
    </location>
</feature>
<keyword evidence="1" id="KW-0862">Zinc</keyword>
<dbReference type="InterPro" id="IPR001878">
    <property type="entry name" value="Znf_CCHC"/>
</dbReference>
<feature type="region of interest" description="Disordered" evidence="2">
    <location>
        <begin position="1"/>
        <end position="49"/>
    </location>
</feature>
<dbReference type="GO" id="GO:0008270">
    <property type="term" value="F:zinc ion binding"/>
    <property type="evidence" value="ECO:0007669"/>
    <property type="project" value="UniProtKB-KW"/>
</dbReference>
<feature type="compositionally biased region" description="Basic residues" evidence="2">
    <location>
        <begin position="248"/>
        <end position="269"/>
    </location>
</feature>
<evidence type="ECO:0000259" key="3">
    <source>
        <dbReference type="PROSITE" id="PS50158"/>
    </source>
</evidence>
<feature type="region of interest" description="Disordered" evidence="2">
    <location>
        <begin position="284"/>
        <end position="303"/>
    </location>
</feature>
<feature type="compositionally biased region" description="Gly residues" evidence="2">
    <location>
        <begin position="1"/>
        <end position="16"/>
    </location>
</feature>
<protein>
    <recommendedName>
        <fullName evidence="3">CCHC-type domain-containing protein</fullName>
    </recommendedName>
</protein>
<accession>A0A388LAI8</accession>
<feature type="domain" description="CCHC-type" evidence="3">
    <location>
        <begin position="55"/>
        <end position="68"/>
    </location>
</feature>
<feature type="compositionally biased region" description="Basic and acidic residues" evidence="2">
    <location>
        <begin position="156"/>
        <end position="184"/>
    </location>
</feature>
<reference evidence="4 5" key="1">
    <citation type="journal article" date="2018" name="Cell">
        <title>The Chara Genome: Secondary Complexity and Implications for Plant Terrestrialization.</title>
        <authorList>
            <person name="Nishiyama T."/>
            <person name="Sakayama H."/>
            <person name="Vries J.D."/>
            <person name="Buschmann H."/>
            <person name="Saint-Marcoux D."/>
            <person name="Ullrich K.K."/>
            <person name="Haas F.B."/>
            <person name="Vanderstraeten L."/>
            <person name="Becker D."/>
            <person name="Lang D."/>
            <person name="Vosolsobe S."/>
            <person name="Rombauts S."/>
            <person name="Wilhelmsson P.K.I."/>
            <person name="Janitza P."/>
            <person name="Kern R."/>
            <person name="Heyl A."/>
            <person name="Rumpler F."/>
            <person name="Villalobos L.I.A.C."/>
            <person name="Clay J.M."/>
            <person name="Skokan R."/>
            <person name="Toyoda A."/>
            <person name="Suzuki Y."/>
            <person name="Kagoshima H."/>
            <person name="Schijlen E."/>
            <person name="Tajeshwar N."/>
            <person name="Catarino B."/>
            <person name="Hetherington A.J."/>
            <person name="Saltykova A."/>
            <person name="Bonnot C."/>
            <person name="Breuninger H."/>
            <person name="Symeonidi A."/>
            <person name="Radhakrishnan G.V."/>
            <person name="Van Nieuwerburgh F."/>
            <person name="Deforce D."/>
            <person name="Chang C."/>
            <person name="Karol K.G."/>
            <person name="Hedrich R."/>
            <person name="Ulvskov P."/>
            <person name="Glockner G."/>
            <person name="Delwiche C.F."/>
            <person name="Petrasek J."/>
            <person name="Van de Peer Y."/>
            <person name="Friml J."/>
            <person name="Beilby M."/>
            <person name="Dolan L."/>
            <person name="Kohara Y."/>
            <person name="Sugano S."/>
            <person name="Fujiyama A."/>
            <person name="Delaux P.-M."/>
            <person name="Quint M."/>
            <person name="TheiBen G."/>
            <person name="Hagemann M."/>
            <person name="Harholt J."/>
            <person name="Dunand C."/>
            <person name="Zachgo S."/>
            <person name="Langdale J."/>
            <person name="Maumus F."/>
            <person name="Straeten D.V.D."/>
            <person name="Gould S.B."/>
            <person name="Rensing S.A."/>
        </authorList>
    </citation>
    <scope>NUCLEOTIDE SEQUENCE [LARGE SCALE GENOMIC DNA]</scope>
    <source>
        <strain evidence="4 5">S276</strain>
    </source>
</reference>
<dbReference type="EMBL" id="BFEA01000316">
    <property type="protein sequence ID" value="GBG79335.1"/>
    <property type="molecule type" value="Genomic_DNA"/>
</dbReference>
<feature type="compositionally biased region" description="Basic and acidic residues" evidence="2">
    <location>
        <begin position="211"/>
        <end position="226"/>
    </location>
</feature>
<keyword evidence="1" id="KW-0479">Metal-binding</keyword>
<gene>
    <name evidence="4" type="ORF">CBR_g29485</name>
</gene>
<sequence length="1172" mass="132477">MYGGGMNQQGGTGRYGSPGRNENNGYGGNNWGGYGGNGGNSENGGNYGGRQSIECYTCGKIGHYSRDCWTKRGKNDDNEMEEMRQHYRQVIQEKREAEERRREEEQRRIQEENEKRQEHNLIRRTEEMRLQLEAGLEEKWRKQTKQAEEAAAAAKAKAEEAKAKAEEAKAKAEEARARVEEQRMRSATGNCTPFRLKKRRIRGVALESGSEEDKAQGGGDGIRETVYETESETTDSENELRRAIELLRKKKKKKKKKKKASTVKRRLVKGKKEVSPVRNCTTTERGECSKKRQGTRNHVGNEDDVLRNANDIGAGFGEEKTNCTEEISPMRAGGIKFNVTGANGENCGEEPRTPMDNGYKGLPAKCSREGIIDYCLSTQKILSAKKAFLLRKICQKKGIQYTRKPEIIDVLAREQVMLAYEGFEEVEANVEDSKQTTVRLGEGIKGSAGKGKVHVPRSSGKSSVSRVARMGSFVVIPIRHANETDDRAFEAHLIRDFSPNLNTCNTKGREMGTKRRVRKGRRERRRRIGNEQPKVNNIVSFKIDGRGPSRVSFLSWLEEGHKADTKKERRVIFQNGEIWADGWKRVKKLFGMTNVRLNRRLKKLHTAKRELQNGAEVTLVGITRTPTTTARRIQELREILRKPFKATELVTWSANHLVGLYRAAGMFDDKKTKNALRLKIDRAIRKKTKVVVRNRVVVKVVYDKDLVKKKIRETTEGVFSRCVKDPAIANLVKSKIRVTWCRNRTVGDVIHNHRRCASTKEVLCTCRGLDLPRQEGHVLTRFSDLKDVPVFVKNAKNVTCHTGMRNDEPVVKAIMEATALLKSKPEDIRVSAGGFLNGNSVVCDSGAWDDNVVARWAMRFCGMVLAPIDSNQGDTAVVCPVLYRHAFGKTFAWNADYDSVSLEEKELLFQAKKDYEGEGLPSVARWKVDGRIGRAYVIPKDKDVTRWRPIAPATGDPAGQAQRRIAKALHYLMKQFPAEQSFYLNSIQELPKKLETATEKLTNSQCVEVKGRCYDIKDMFTRIPQAAVRRAVWQLLVWYTNRGWKQVKVSKRGKLCTLSKTGKATDGYFGISFRLIFGMVNYDLNHDYIRCGEEIKRQVSRIPMGKSTSPILATITCAMSEYQFLSALGADRCLVAGWRVVDDITVVVGLRRGREEEDKDEFGSFSGFGGEL</sequence>
<dbReference type="SMART" id="SM00343">
    <property type="entry name" value="ZnF_C2HC"/>
    <property type="match status" value="1"/>
</dbReference>
<comment type="caution">
    <text evidence="4">The sequence shown here is derived from an EMBL/GenBank/DDBJ whole genome shotgun (WGS) entry which is preliminary data.</text>
</comment>
<keyword evidence="5" id="KW-1185">Reference proteome</keyword>
<evidence type="ECO:0000313" key="5">
    <source>
        <dbReference type="Proteomes" id="UP000265515"/>
    </source>
</evidence>
<dbReference type="Proteomes" id="UP000265515">
    <property type="component" value="Unassembled WGS sequence"/>
</dbReference>
<proteinExistence type="predicted"/>
<dbReference type="STRING" id="69332.A0A388LAI8"/>
<name>A0A388LAI8_CHABU</name>
<evidence type="ECO:0000256" key="2">
    <source>
        <dbReference type="SAM" id="MobiDB-lite"/>
    </source>
</evidence>
<evidence type="ECO:0000313" key="4">
    <source>
        <dbReference type="EMBL" id="GBG79335.1"/>
    </source>
</evidence>
<feature type="compositionally biased region" description="Basic and acidic residues" evidence="2">
    <location>
        <begin position="238"/>
        <end position="247"/>
    </location>
</feature>
<feature type="region of interest" description="Disordered" evidence="2">
    <location>
        <begin position="141"/>
        <end position="279"/>
    </location>
</feature>
<keyword evidence="1" id="KW-0863">Zinc-finger</keyword>
<dbReference type="Pfam" id="PF00098">
    <property type="entry name" value="zf-CCHC"/>
    <property type="match status" value="1"/>
</dbReference>
<dbReference type="Gene3D" id="4.10.60.10">
    <property type="entry name" value="Zinc finger, CCHC-type"/>
    <property type="match status" value="1"/>
</dbReference>
<dbReference type="GO" id="GO:0003676">
    <property type="term" value="F:nucleic acid binding"/>
    <property type="evidence" value="ECO:0007669"/>
    <property type="project" value="InterPro"/>
</dbReference>
<evidence type="ECO:0000256" key="1">
    <source>
        <dbReference type="PROSITE-ProRule" id="PRU00047"/>
    </source>
</evidence>
<feature type="region of interest" description="Disordered" evidence="2">
    <location>
        <begin position="66"/>
        <end position="124"/>
    </location>
</feature>
<dbReference type="SUPFAM" id="SSF57756">
    <property type="entry name" value="Retrovirus zinc finger-like domains"/>
    <property type="match status" value="1"/>
</dbReference>
<dbReference type="PROSITE" id="PS50158">
    <property type="entry name" value="ZF_CCHC"/>
    <property type="match status" value="1"/>
</dbReference>
<dbReference type="Gramene" id="GBG79335">
    <property type="protein sequence ID" value="GBG79335"/>
    <property type="gene ID" value="CBR_g29485"/>
</dbReference>
<organism evidence="4 5">
    <name type="scientific">Chara braunii</name>
    <name type="common">Braun's stonewort</name>
    <dbReference type="NCBI Taxonomy" id="69332"/>
    <lineage>
        <taxon>Eukaryota</taxon>
        <taxon>Viridiplantae</taxon>
        <taxon>Streptophyta</taxon>
        <taxon>Charophyceae</taxon>
        <taxon>Charales</taxon>
        <taxon>Characeae</taxon>
        <taxon>Chara</taxon>
    </lineage>
</organism>
<feature type="compositionally biased region" description="Acidic residues" evidence="2">
    <location>
        <begin position="227"/>
        <end position="237"/>
    </location>
</feature>
<dbReference type="AlphaFoldDB" id="A0A388LAI8"/>
<dbReference type="InterPro" id="IPR036875">
    <property type="entry name" value="Znf_CCHC_sf"/>
</dbReference>